<dbReference type="Proteomes" id="UP001596380">
    <property type="component" value="Unassembled WGS sequence"/>
</dbReference>
<organism evidence="1 2">
    <name type="scientific">Actinomadura yumaensis</name>
    <dbReference type="NCBI Taxonomy" id="111807"/>
    <lineage>
        <taxon>Bacteria</taxon>
        <taxon>Bacillati</taxon>
        <taxon>Actinomycetota</taxon>
        <taxon>Actinomycetes</taxon>
        <taxon>Streptosporangiales</taxon>
        <taxon>Thermomonosporaceae</taxon>
        <taxon>Actinomadura</taxon>
    </lineage>
</organism>
<gene>
    <name evidence="1" type="ORF">ACFQKB_11120</name>
</gene>
<sequence>MPLIGREGRVTGKIGPGLVGEVMIPIRGGVEAFYAHPVDPRDEIPVGTIIVVVEYHPPRTVYVANALG</sequence>
<dbReference type="EMBL" id="JBHSXS010000005">
    <property type="protein sequence ID" value="MFC6880313.1"/>
    <property type="molecule type" value="Genomic_DNA"/>
</dbReference>
<protein>
    <submittedName>
        <fullName evidence="1">Uncharacterized protein</fullName>
    </submittedName>
</protein>
<reference evidence="2" key="1">
    <citation type="journal article" date="2019" name="Int. J. Syst. Evol. Microbiol.">
        <title>The Global Catalogue of Microorganisms (GCM) 10K type strain sequencing project: providing services to taxonomists for standard genome sequencing and annotation.</title>
        <authorList>
            <consortium name="The Broad Institute Genomics Platform"/>
            <consortium name="The Broad Institute Genome Sequencing Center for Infectious Disease"/>
            <person name="Wu L."/>
            <person name="Ma J."/>
        </authorList>
    </citation>
    <scope>NUCLEOTIDE SEQUENCE [LARGE SCALE GENOMIC DNA]</scope>
    <source>
        <strain evidence="2">JCM 3369</strain>
    </source>
</reference>
<name>A0ABW2CHZ3_9ACTN</name>
<keyword evidence="2" id="KW-1185">Reference proteome</keyword>
<proteinExistence type="predicted"/>
<accession>A0ABW2CHZ3</accession>
<evidence type="ECO:0000313" key="1">
    <source>
        <dbReference type="EMBL" id="MFC6880313.1"/>
    </source>
</evidence>
<comment type="caution">
    <text evidence="1">The sequence shown here is derived from an EMBL/GenBank/DDBJ whole genome shotgun (WGS) entry which is preliminary data.</text>
</comment>
<dbReference type="RefSeq" id="WP_309239625.1">
    <property type="nucleotide sequence ID" value="NZ_JBHSXE010000001.1"/>
</dbReference>
<dbReference type="InterPro" id="IPR012340">
    <property type="entry name" value="NA-bd_OB-fold"/>
</dbReference>
<dbReference type="Gene3D" id="2.40.50.140">
    <property type="entry name" value="Nucleic acid-binding proteins"/>
    <property type="match status" value="1"/>
</dbReference>
<evidence type="ECO:0000313" key="2">
    <source>
        <dbReference type="Proteomes" id="UP001596380"/>
    </source>
</evidence>